<keyword evidence="2" id="KW-0132">Cell division</keyword>
<accession>A0ABS5SFD7</accession>
<evidence type="ECO:0000313" key="5">
    <source>
        <dbReference type="Proteomes" id="UP000756860"/>
    </source>
</evidence>
<name>A0ABS5SFD7_9BACT</name>
<comment type="caution">
    <text evidence="4">The sequence shown here is derived from an EMBL/GenBank/DDBJ whole genome shotgun (WGS) entry which is preliminary data.</text>
</comment>
<dbReference type="PANTHER" id="PTHR33969">
    <property type="entry name" value="SEGREGATION AND CONDENSATION PROTEIN A"/>
    <property type="match status" value="1"/>
</dbReference>
<organism evidence="4 5">
    <name type="scientific">Geomobilimonas luticola</name>
    <dbReference type="NCBI Taxonomy" id="1114878"/>
    <lineage>
        <taxon>Bacteria</taxon>
        <taxon>Pseudomonadati</taxon>
        <taxon>Thermodesulfobacteriota</taxon>
        <taxon>Desulfuromonadia</taxon>
        <taxon>Geobacterales</taxon>
        <taxon>Geobacteraceae</taxon>
        <taxon>Geomobilimonas</taxon>
    </lineage>
</organism>
<dbReference type="HAMAP" id="MF_01805">
    <property type="entry name" value="ScpA"/>
    <property type="match status" value="1"/>
</dbReference>
<dbReference type="InterPro" id="IPR023093">
    <property type="entry name" value="ScpA-like_C"/>
</dbReference>
<comment type="function">
    <text evidence="2">Participates in chromosomal partition during cell division. May act via the formation of a condensin-like complex containing Smc and ScpB that pull DNA away from mid-cell into both cell halves.</text>
</comment>
<dbReference type="Gene3D" id="1.10.10.580">
    <property type="entry name" value="Structural maintenance of chromosome 1. Chain E"/>
    <property type="match status" value="1"/>
</dbReference>
<keyword evidence="2" id="KW-0131">Cell cycle</keyword>
<keyword evidence="2" id="KW-0963">Cytoplasm</keyword>
<evidence type="ECO:0000256" key="1">
    <source>
        <dbReference type="ARBA" id="ARBA00044777"/>
    </source>
</evidence>
<keyword evidence="2" id="KW-0159">Chromosome partition</keyword>
<feature type="region of interest" description="Disordered" evidence="3">
    <location>
        <begin position="1"/>
        <end position="22"/>
    </location>
</feature>
<proteinExistence type="inferred from homology"/>
<sequence length="280" mass="31717">MTEPVFESVRRPEVTNPPSESANLFNDNHGSGYNVHVGAFEGPLDLLLHLIKKNEVDIYDIPIAAVTRQYLEYLELMKELNLDVAGDFLVMASTLLQIKSRLLLPVQVDEEGGEEEEEDPRAELVRRLIEYQKYKEAAQQLEVLPLLGRDAFVRSSELPELKEQQLVDDTPDVELFELVEAFRRVLASLPVQTFHEVGSEQITIADRINDILSLLQERDSVAFEELFSEGTTRDYLIATFLAVLEICKLKMVKLTQVSSFGTIWITRAVQDAADAHEGEE</sequence>
<evidence type="ECO:0000256" key="3">
    <source>
        <dbReference type="SAM" id="MobiDB-lite"/>
    </source>
</evidence>
<protein>
    <recommendedName>
        <fullName evidence="1 2">Segregation and condensation protein A</fullName>
    </recommendedName>
</protein>
<dbReference type="PANTHER" id="PTHR33969:SF2">
    <property type="entry name" value="SEGREGATION AND CONDENSATION PROTEIN A"/>
    <property type="match status" value="1"/>
</dbReference>
<comment type="similarity">
    <text evidence="2">Belongs to the ScpA family.</text>
</comment>
<evidence type="ECO:0000313" key="4">
    <source>
        <dbReference type="EMBL" id="MBT0654081.1"/>
    </source>
</evidence>
<dbReference type="Gene3D" id="6.10.250.2410">
    <property type="match status" value="1"/>
</dbReference>
<keyword evidence="5" id="KW-1185">Reference proteome</keyword>
<dbReference type="InterPro" id="IPR003768">
    <property type="entry name" value="ScpA"/>
</dbReference>
<dbReference type="EMBL" id="JAHCVK010000007">
    <property type="protein sequence ID" value="MBT0654081.1"/>
    <property type="molecule type" value="Genomic_DNA"/>
</dbReference>
<dbReference type="Pfam" id="PF02616">
    <property type="entry name" value="SMC_ScpA"/>
    <property type="match status" value="1"/>
</dbReference>
<dbReference type="Proteomes" id="UP000756860">
    <property type="component" value="Unassembled WGS sequence"/>
</dbReference>
<comment type="subcellular location">
    <subcellularLocation>
        <location evidence="2">Cytoplasm</location>
    </subcellularLocation>
    <text evidence="2">Associated with two foci at the outer edges of the nucleoid region in young cells, and at four foci within both cell halves in older cells.</text>
</comment>
<gene>
    <name evidence="2" type="primary">scpA</name>
    <name evidence="4" type="ORF">KI810_13525</name>
</gene>
<evidence type="ECO:0000256" key="2">
    <source>
        <dbReference type="HAMAP-Rule" id="MF_01805"/>
    </source>
</evidence>
<comment type="subunit">
    <text evidence="2">Component of a cohesin-like complex composed of ScpA, ScpB and the Smc homodimer, in which ScpA and ScpB bind to the head domain of Smc. The presence of the three proteins is required for the association of the complex with DNA.</text>
</comment>
<reference evidence="4 5" key="1">
    <citation type="submission" date="2021-05" db="EMBL/GenBank/DDBJ databases">
        <title>The draft genome of Geobacter luticola JCM 17780.</title>
        <authorList>
            <person name="Xu Z."/>
            <person name="Masuda Y."/>
            <person name="Itoh H."/>
            <person name="Senoo K."/>
        </authorList>
    </citation>
    <scope>NUCLEOTIDE SEQUENCE [LARGE SCALE GENOMIC DNA]</scope>
    <source>
        <strain evidence="4 5">JCM 17780</strain>
    </source>
</reference>